<dbReference type="Pfam" id="PF18517">
    <property type="entry name" value="LZ3wCH"/>
    <property type="match status" value="1"/>
</dbReference>
<comment type="subcellular location">
    <subcellularLocation>
        <location evidence="1 5">Nucleus</location>
    </subcellularLocation>
</comment>
<gene>
    <name evidence="9" type="ORF">NQ315_001777</name>
</gene>
<dbReference type="AlphaFoldDB" id="A0AAV8W941"/>
<feature type="domain" description="Mnd1 HTH" evidence="7">
    <location>
        <begin position="15"/>
        <end position="74"/>
    </location>
</feature>
<sequence length="204" mass="23765">MSKRGISAEEKRNRMLQLFYEKGECFQLKELEKLAPKEKGIVANSVKVVVQQLVEDGLIDTDKIGGSIYFWSFPSKAIKTKKRKLEDLQSNLEESAKKLKKVEETISGTKESEDESNQRNKVLDENGDMELELHKLKQQLKQCEENDPETYKAILRKTNELKDAANRWTDNIFAVKTWCKRKFCVEDNVFHKQFGIPEDLDYIE</sequence>
<dbReference type="Pfam" id="PF03962">
    <property type="entry name" value="Mnd1"/>
    <property type="match status" value="1"/>
</dbReference>
<dbReference type="GO" id="GO:0005634">
    <property type="term" value="C:nucleus"/>
    <property type="evidence" value="ECO:0007669"/>
    <property type="project" value="UniProtKB-SubCell"/>
</dbReference>
<dbReference type="InterPro" id="IPR040453">
    <property type="entry name" value="Mnd1_HTH"/>
</dbReference>
<proteinExistence type="inferred from homology"/>
<organism evidence="9 10">
    <name type="scientific">Exocentrus adspersus</name>
    <dbReference type="NCBI Taxonomy" id="1586481"/>
    <lineage>
        <taxon>Eukaryota</taxon>
        <taxon>Metazoa</taxon>
        <taxon>Ecdysozoa</taxon>
        <taxon>Arthropoda</taxon>
        <taxon>Hexapoda</taxon>
        <taxon>Insecta</taxon>
        <taxon>Pterygota</taxon>
        <taxon>Neoptera</taxon>
        <taxon>Endopterygota</taxon>
        <taxon>Coleoptera</taxon>
        <taxon>Polyphaga</taxon>
        <taxon>Cucujiformia</taxon>
        <taxon>Chrysomeloidea</taxon>
        <taxon>Cerambycidae</taxon>
        <taxon>Lamiinae</taxon>
        <taxon>Acanthocinini</taxon>
        <taxon>Exocentrus</taxon>
    </lineage>
</organism>
<evidence type="ECO:0000259" key="8">
    <source>
        <dbReference type="Pfam" id="PF18517"/>
    </source>
</evidence>
<protein>
    <recommendedName>
        <fullName evidence="5">Meiotic nuclear division protein 1 homolog</fullName>
    </recommendedName>
</protein>
<reference evidence="9 10" key="1">
    <citation type="journal article" date="2023" name="Insect Mol. Biol.">
        <title>Genome sequencing provides insights into the evolution of gene families encoding plant cell wall-degrading enzymes in longhorned beetles.</title>
        <authorList>
            <person name="Shin N.R."/>
            <person name="Okamura Y."/>
            <person name="Kirsch R."/>
            <person name="Pauchet Y."/>
        </authorList>
    </citation>
    <scope>NUCLEOTIDE SEQUENCE [LARGE SCALE GENOMIC DNA]</scope>
    <source>
        <strain evidence="9">EAD_L_NR</strain>
    </source>
</reference>
<evidence type="ECO:0000313" key="10">
    <source>
        <dbReference type="Proteomes" id="UP001159042"/>
    </source>
</evidence>
<evidence type="ECO:0000259" key="7">
    <source>
        <dbReference type="Pfam" id="PF03962"/>
    </source>
</evidence>
<keyword evidence="3 6" id="KW-0175">Coiled coil</keyword>
<dbReference type="Proteomes" id="UP001159042">
    <property type="component" value="Unassembled WGS sequence"/>
</dbReference>
<dbReference type="EMBL" id="JANEYG010000005">
    <property type="protein sequence ID" value="KAJ8923222.1"/>
    <property type="molecule type" value="Genomic_DNA"/>
</dbReference>
<keyword evidence="4 5" id="KW-0539">Nucleus</keyword>
<feature type="domain" description="Leucine zipper with capping helix" evidence="8">
    <location>
        <begin position="149"/>
        <end position="203"/>
    </location>
</feature>
<dbReference type="GO" id="GO:0007131">
    <property type="term" value="P:reciprocal meiotic recombination"/>
    <property type="evidence" value="ECO:0007669"/>
    <property type="project" value="InterPro"/>
</dbReference>
<comment type="function">
    <text evidence="5">Required for proper homologous chromosome pairing and efficient cross-over and intragenic recombination during meiosis.</text>
</comment>
<feature type="coiled-coil region" evidence="6">
    <location>
        <begin position="78"/>
        <end position="146"/>
    </location>
</feature>
<evidence type="ECO:0000256" key="1">
    <source>
        <dbReference type="ARBA" id="ARBA00004123"/>
    </source>
</evidence>
<dbReference type="InterPro" id="IPR040661">
    <property type="entry name" value="LZ3wCH"/>
</dbReference>
<evidence type="ECO:0000256" key="5">
    <source>
        <dbReference type="PIRNR" id="PIRNR026991"/>
    </source>
</evidence>
<dbReference type="InterPro" id="IPR005647">
    <property type="entry name" value="Mnd1"/>
</dbReference>
<dbReference type="GO" id="GO:0003690">
    <property type="term" value="F:double-stranded DNA binding"/>
    <property type="evidence" value="ECO:0007669"/>
    <property type="project" value="InterPro"/>
</dbReference>
<evidence type="ECO:0000313" key="9">
    <source>
        <dbReference type="EMBL" id="KAJ8923222.1"/>
    </source>
</evidence>
<evidence type="ECO:0000256" key="3">
    <source>
        <dbReference type="ARBA" id="ARBA00023054"/>
    </source>
</evidence>
<comment type="similarity">
    <text evidence="2 5">Belongs to the MND1 family.</text>
</comment>
<accession>A0AAV8W941</accession>
<evidence type="ECO:0000256" key="4">
    <source>
        <dbReference type="ARBA" id="ARBA00023242"/>
    </source>
</evidence>
<comment type="caution">
    <text evidence="9">The sequence shown here is derived from an EMBL/GenBank/DDBJ whole genome shotgun (WGS) entry which is preliminary data.</text>
</comment>
<dbReference type="PIRSF" id="PIRSF026991">
    <property type="entry name" value="Mnd1"/>
    <property type="match status" value="1"/>
</dbReference>
<evidence type="ECO:0000256" key="2">
    <source>
        <dbReference type="ARBA" id="ARBA00005981"/>
    </source>
</evidence>
<name>A0AAV8W941_9CUCU</name>
<keyword evidence="10" id="KW-1185">Reference proteome</keyword>
<evidence type="ECO:0000256" key="6">
    <source>
        <dbReference type="SAM" id="Coils"/>
    </source>
</evidence>